<evidence type="ECO:0000256" key="2">
    <source>
        <dbReference type="ARBA" id="ARBA00022801"/>
    </source>
</evidence>
<sequence>MTQHAPGTPRLVVFTDLDGTLLDHGTYAHDAAGPALAALAARGAPLVLASSKTAAEIAPLHRALRLGRIPAIVENGAAVYRPGEPGRGAAGYARLRRVLDDLPVDLRRGFKGFGEMSAAEVARETGLAPADAARAKRRAHSEPGLWTGSAGGRAAFIAALAAQGVTVRQGGRFLTLSFGGTKADRMTGIAAELGADLTLALGDAPNDVEMLEAADFGVIIRNDHGPGIGPLPGEATGRITRSARPGPEGWNDAVLGFLATHPAREAQRTHG</sequence>
<organism evidence="4 5">
    <name type="scientific">Sinisalibacter aestuarii</name>
    <dbReference type="NCBI Taxonomy" id="2949426"/>
    <lineage>
        <taxon>Bacteria</taxon>
        <taxon>Pseudomonadati</taxon>
        <taxon>Pseudomonadota</taxon>
        <taxon>Alphaproteobacteria</taxon>
        <taxon>Rhodobacterales</taxon>
        <taxon>Roseobacteraceae</taxon>
        <taxon>Sinisalibacter</taxon>
    </lineage>
</organism>
<dbReference type="SFLD" id="SFLDG01142">
    <property type="entry name" value="C2.B.2:_Mannosyl-3-phosphoglyc"/>
    <property type="match status" value="1"/>
</dbReference>
<dbReference type="InterPro" id="IPR036412">
    <property type="entry name" value="HAD-like_sf"/>
</dbReference>
<dbReference type="SFLD" id="SFLDG01140">
    <property type="entry name" value="C2.B:_Phosphomannomutase_and_P"/>
    <property type="match status" value="1"/>
</dbReference>
<keyword evidence="5" id="KW-1185">Reference proteome</keyword>
<dbReference type="PANTHER" id="PTHR10000:SF8">
    <property type="entry name" value="HAD SUPERFAMILY HYDROLASE-LIKE, TYPE 3"/>
    <property type="match status" value="1"/>
</dbReference>
<dbReference type="InterPro" id="IPR006381">
    <property type="entry name" value="HAD-SF-IIB-MPGP"/>
</dbReference>
<evidence type="ECO:0000256" key="1">
    <source>
        <dbReference type="ARBA" id="ARBA00022723"/>
    </source>
</evidence>
<dbReference type="Gene3D" id="3.40.50.1000">
    <property type="entry name" value="HAD superfamily/HAD-like"/>
    <property type="match status" value="1"/>
</dbReference>
<evidence type="ECO:0000313" key="5">
    <source>
        <dbReference type="Proteomes" id="UP001144205"/>
    </source>
</evidence>
<dbReference type="InterPro" id="IPR006379">
    <property type="entry name" value="HAD-SF_hydro_IIB"/>
</dbReference>
<comment type="caution">
    <text evidence="4">The sequence shown here is derived from an EMBL/GenBank/DDBJ whole genome shotgun (WGS) entry which is preliminary data.</text>
</comment>
<keyword evidence="3" id="KW-0460">Magnesium</keyword>
<dbReference type="EMBL" id="BROH01000002">
    <property type="protein sequence ID" value="GKY87313.1"/>
    <property type="molecule type" value="Genomic_DNA"/>
</dbReference>
<evidence type="ECO:0000313" key="4">
    <source>
        <dbReference type="EMBL" id="GKY87313.1"/>
    </source>
</evidence>
<accession>A0ABQ5LRG4</accession>
<proteinExistence type="predicted"/>
<dbReference type="Gene3D" id="3.30.980.20">
    <property type="entry name" value="Putative mannosyl-3-phosphoglycerate phosphatase, domain 2"/>
    <property type="match status" value="1"/>
</dbReference>
<protein>
    <submittedName>
        <fullName evidence="4">Mannosyl-3-phosphoglycerate phosphatase</fullName>
    </submittedName>
</protein>
<keyword evidence="2" id="KW-0378">Hydrolase</keyword>
<gene>
    <name evidence="4" type="ORF">STA1M1_11820</name>
</gene>
<evidence type="ECO:0000256" key="3">
    <source>
        <dbReference type="ARBA" id="ARBA00022842"/>
    </source>
</evidence>
<reference evidence="4" key="1">
    <citation type="journal article" date="2023" name="Int. J. Syst. Evol. Microbiol.">
        <title>Sinisalibacter aestuarii sp. nov., isolated from estuarine sediment of the Arakawa River.</title>
        <authorList>
            <person name="Arafat S.T."/>
            <person name="Hirano S."/>
            <person name="Sato A."/>
            <person name="Takeuchi K."/>
            <person name="Yasuda T."/>
            <person name="Terahara T."/>
            <person name="Hamada M."/>
            <person name="Kobayashi T."/>
        </authorList>
    </citation>
    <scope>NUCLEOTIDE SEQUENCE</scope>
    <source>
        <strain evidence="4">B-399</strain>
    </source>
</reference>
<dbReference type="NCBIfam" id="TIGR01486">
    <property type="entry name" value="HAD-SF-IIB-MPGP"/>
    <property type="match status" value="1"/>
</dbReference>
<dbReference type="SFLD" id="SFLDS00003">
    <property type="entry name" value="Haloacid_Dehalogenase"/>
    <property type="match status" value="1"/>
</dbReference>
<dbReference type="RefSeq" id="WP_281841303.1">
    <property type="nucleotide sequence ID" value="NZ_BROH01000002.1"/>
</dbReference>
<dbReference type="InterPro" id="IPR023214">
    <property type="entry name" value="HAD_sf"/>
</dbReference>
<name>A0ABQ5LRG4_9RHOB</name>
<dbReference type="SUPFAM" id="SSF56784">
    <property type="entry name" value="HAD-like"/>
    <property type="match status" value="1"/>
</dbReference>
<dbReference type="NCBIfam" id="TIGR01484">
    <property type="entry name" value="HAD-SF-IIB"/>
    <property type="match status" value="1"/>
</dbReference>
<dbReference type="Pfam" id="PF08282">
    <property type="entry name" value="Hydrolase_3"/>
    <property type="match status" value="2"/>
</dbReference>
<dbReference type="Proteomes" id="UP001144205">
    <property type="component" value="Unassembled WGS sequence"/>
</dbReference>
<dbReference type="PANTHER" id="PTHR10000">
    <property type="entry name" value="PHOSPHOSERINE PHOSPHATASE"/>
    <property type="match status" value="1"/>
</dbReference>
<keyword evidence="1" id="KW-0479">Metal-binding</keyword>